<evidence type="ECO:0000256" key="2">
    <source>
        <dbReference type="SAM" id="SignalP"/>
    </source>
</evidence>
<evidence type="ECO:0000313" key="5">
    <source>
        <dbReference type="Proteomes" id="UP000502005"/>
    </source>
</evidence>
<dbReference type="Gene3D" id="1.20.1270.180">
    <property type="match status" value="1"/>
</dbReference>
<gene>
    <name evidence="4" type="ORF">CUN67_11515</name>
</gene>
<dbReference type="Pfam" id="PF07007">
    <property type="entry name" value="LprI"/>
    <property type="match status" value="1"/>
</dbReference>
<feature type="domain" description="Lysozyme inhibitor LprI-like N-terminal" evidence="3">
    <location>
        <begin position="25"/>
        <end position="92"/>
    </location>
</feature>
<organism evidence="4 5">
    <name type="scientific">Pantoea cypripedii</name>
    <name type="common">Pectobacterium cypripedii</name>
    <name type="synonym">Erwinia cypripedii</name>
    <dbReference type="NCBI Taxonomy" id="55209"/>
    <lineage>
        <taxon>Bacteria</taxon>
        <taxon>Pseudomonadati</taxon>
        <taxon>Pseudomonadota</taxon>
        <taxon>Gammaproteobacteria</taxon>
        <taxon>Enterobacterales</taxon>
        <taxon>Erwiniaceae</taxon>
        <taxon>Pantoea</taxon>
    </lineage>
</organism>
<keyword evidence="2" id="KW-0732">Signal</keyword>
<dbReference type="InterPro" id="IPR009739">
    <property type="entry name" value="LprI-like_N"/>
</dbReference>
<evidence type="ECO:0000256" key="1">
    <source>
        <dbReference type="SAM" id="MobiDB-lite"/>
    </source>
</evidence>
<feature type="compositionally biased region" description="Low complexity" evidence="1">
    <location>
        <begin position="125"/>
        <end position="135"/>
    </location>
</feature>
<evidence type="ECO:0000313" key="4">
    <source>
        <dbReference type="EMBL" id="QGY29524.1"/>
    </source>
</evidence>
<feature type="chain" id="PRO_5025625040" description="Lysozyme inhibitor LprI-like N-terminal domain-containing protein" evidence="2">
    <location>
        <begin position="20"/>
        <end position="377"/>
    </location>
</feature>
<dbReference type="PANTHER" id="PTHR43628:SF1">
    <property type="entry name" value="CHITIN SYNTHASE REGULATORY FACTOR 2-RELATED"/>
    <property type="match status" value="1"/>
</dbReference>
<dbReference type="PANTHER" id="PTHR43628">
    <property type="entry name" value="ACTIVATOR OF C KINASE PROTEIN 1-RELATED"/>
    <property type="match status" value="1"/>
</dbReference>
<dbReference type="EMBL" id="CP024768">
    <property type="protein sequence ID" value="QGY29524.1"/>
    <property type="molecule type" value="Genomic_DNA"/>
</dbReference>
<feature type="compositionally biased region" description="Pro residues" evidence="1">
    <location>
        <begin position="110"/>
        <end position="124"/>
    </location>
</feature>
<dbReference type="SUPFAM" id="SSF81901">
    <property type="entry name" value="HCP-like"/>
    <property type="match status" value="1"/>
</dbReference>
<dbReference type="InterPro" id="IPR052945">
    <property type="entry name" value="Mitotic_Regulator"/>
</dbReference>
<reference evidence="4 5" key="1">
    <citation type="submission" date="2017-11" db="EMBL/GenBank/DDBJ databases">
        <title>Genome sequence of Pantoea cypripedii NE1.</title>
        <authorList>
            <person name="Nascimento F.X."/>
        </authorList>
    </citation>
    <scope>NUCLEOTIDE SEQUENCE [LARGE SCALE GENOMIC DNA]</scope>
    <source>
        <strain evidence="4 5">NE1</strain>
    </source>
</reference>
<proteinExistence type="predicted"/>
<dbReference type="InterPro" id="IPR006597">
    <property type="entry name" value="Sel1-like"/>
</dbReference>
<dbReference type="InterPro" id="IPR011990">
    <property type="entry name" value="TPR-like_helical_dom_sf"/>
</dbReference>
<dbReference type="RefSeq" id="WP_208715399.1">
    <property type="nucleotide sequence ID" value="NZ_CP024768.1"/>
</dbReference>
<dbReference type="Gene3D" id="1.25.40.10">
    <property type="entry name" value="Tetratricopeptide repeat domain"/>
    <property type="match status" value="1"/>
</dbReference>
<dbReference type="AlphaFoldDB" id="A0A6B9FXW4"/>
<feature type="signal peptide" evidence="2">
    <location>
        <begin position="1"/>
        <end position="19"/>
    </location>
</feature>
<feature type="region of interest" description="Disordered" evidence="1">
    <location>
        <begin position="102"/>
        <end position="136"/>
    </location>
</feature>
<name>A0A6B9FXW4_PANCY</name>
<dbReference type="Pfam" id="PF08238">
    <property type="entry name" value="Sel1"/>
    <property type="match status" value="3"/>
</dbReference>
<dbReference type="SMART" id="SM00671">
    <property type="entry name" value="SEL1"/>
    <property type="match status" value="3"/>
</dbReference>
<dbReference type="Proteomes" id="UP000502005">
    <property type="component" value="Chromosome"/>
</dbReference>
<evidence type="ECO:0000259" key="3">
    <source>
        <dbReference type="Pfam" id="PF07007"/>
    </source>
</evidence>
<protein>
    <recommendedName>
        <fullName evidence="3">Lysozyme inhibitor LprI-like N-terminal domain-containing protein</fullName>
    </recommendedName>
</protein>
<accession>A0A6B9FXW4</accession>
<sequence length="377" mass="40439">MKRTLLAALLLGSVPAAYSASFDCNKATGFVELTICATPELSTLDTQLSTLYNSALQQQPQNKALLRKTQLAWLKDIRNKATTIQALESAYQGRIRDLTTLTGTQAPSSSPTPTPAPAPAPPAADKPAAAPAKSPLELKAESGDVAAQTELGIQLSQGTPAQQRTALTWLEPAAKAGNTAAMAHLGYLLTFGEGVTKDIPRGMQLTRQAAEANNADAQIDLGYSYAKGVGVPLDLQQSLFWYEKAGQNGSPLAARNIQAIKYKIAQQEKYQDGFTAILTCGPVVIPNYVDNCFNDSDLKITQNNITTLYNMNSGNYPSQAGEQKSDGLHILLTKNFALFAQNSMDSDVLTIKIINNNTGDVVFQDQAAKYGVIRVRN</sequence>